<feature type="transmembrane region" description="Helical" evidence="11">
    <location>
        <begin position="498"/>
        <end position="521"/>
    </location>
</feature>
<evidence type="ECO:0000256" key="6">
    <source>
        <dbReference type="ARBA" id="ARBA00022679"/>
    </source>
</evidence>
<feature type="compositionally biased region" description="Basic residues" evidence="10">
    <location>
        <begin position="592"/>
        <end position="612"/>
    </location>
</feature>
<evidence type="ECO:0000256" key="11">
    <source>
        <dbReference type="SAM" id="Phobius"/>
    </source>
</evidence>
<evidence type="ECO:0000256" key="1">
    <source>
        <dbReference type="ARBA" id="ARBA00000085"/>
    </source>
</evidence>
<evidence type="ECO:0000256" key="8">
    <source>
        <dbReference type="ARBA" id="ARBA00023012"/>
    </source>
</evidence>
<dbReference type="SUPFAM" id="SSF158472">
    <property type="entry name" value="HAMP domain-like"/>
    <property type="match status" value="1"/>
</dbReference>
<keyword evidence="14" id="KW-1185">Reference proteome</keyword>
<dbReference type="GO" id="GO:0004673">
    <property type="term" value="F:protein histidine kinase activity"/>
    <property type="evidence" value="ECO:0007669"/>
    <property type="project" value="UniProtKB-EC"/>
</dbReference>
<name>A0A9X4KCG0_9BACL</name>
<protein>
    <recommendedName>
        <fullName evidence="3">histidine kinase</fullName>
        <ecNumber evidence="3">2.7.13.3</ecNumber>
    </recommendedName>
</protein>
<proteinExistence type="predicted"/>
<evidence type="ECO:0000259" key="12">
    <source>
        <dbReference type="PROSITE" id="PS50885"/>
    </source>
</evidence>
<keyword evidence="8" id="KW-0902">Two-component regulatory system</keyword>
<dbReference type="AlphaFoldDB" id="A0A9X4KCG0"/>
<gene>
    <name evidence="13" type="ORF">OMP38_00545</name>
</gene>
<evidence type="ECO:0000256" key="4">
    <source>
        <dbReference type="ARBA" id="ARBA00022475"/>
    </source>
</evidence>
<evidence type="ECO:0000256" key="3">
    <source>
        <dbReference type="ARBA" id="ARBA00012438"/>
    </source>
</evidence>
<keyword evidence="7" id="KW-0418">Kinase</keyword>
<feature type="transmembrane region" description="Helical" evidence="11">
    <location>
        <begin position="284"/>
        <end position="307"/>
    </location>
</feature>
<feature type="region of interest" description="Disordered" evidence="10">
    <location>
        <begin position="592"/>
        <end position="626"/>
    </location>
</feature>
<dbReference type="CDD" id="cd06225">
    <property type="entry name" value="HAMP"/>
    <property type="match status" value="1"/>
</dbReference>
<keyword evidence="4" id="KW-1003">Cell membrane</keyword>
<dbReference type="RefSeq" id="WP_277563447.1">
    <property type="nucleotide sequence ID" value="NZ_JAPDHZ010000002.1"/>
</dbReference>
<evidence type="ECO:0000313" key="14">
    <source>
        <dbReference type="Proteomes" id="UP001153387"/>
    </source>
</evidence>
<organism evidence="13 14">
    <name type="scientific">Cohnella ginsengisoli</name>
    <dbReference type="NCBI Taxonomy" id="425004"/>
    <lineage>
        <taxon>Bacteria</taxon>
        <taxon>Bacillati</taxon>
        <taxon>Bacillota</taxon>
        <taxon>Bacilli</taxon>
        <taxon>Bacillales</taxon>
        <taxon>Paenibacillaceae</taxon>
        <taxon>Cohnella</taxon>
    </lineage>
</organism>
<feature type="compositionally biased region" description="Polar residues" evidence="10">
    <location>
        <begin position="617"/>
        <end position="626"/>
    </location>
</feature>
<evidence type="ECO:0000256" key="10">
    <source>
        <dbReference type="SAM" id="MobiDB-lite"/>
    </source>
</evidence>
<comment type="catalytic activity">
    <reaction evidence="1">
        <text>ATP + protein L-histidine = ADP + protein N-phospho-L-histidine.</text>
        <dbReference type="EC" id="2.7.13.3"/>
    </reaction>
</comment>
<reference evidence="13 14" key="1">
    <citation type="submission" date="2022-10" db="EMBL/GenBank/DDBJ databases">
        <title>Comparative genomic analysis of Cohnella hashimotonis sp. nov., isolated from the International Space Station.</title>
        <authorList>
            <person name="Simpson A."/>
            <person name="Venkateswaran K."/>
        </authorList>
    </citation>
    <scope>NUCLEOTIDE SEQUENCE [LARGE SCALE GENOMIC DNA]</scope>
    <source>
        <strain evidence="13 14">DSM 18997</strain>
    </source>
</reference>
<keyword evidence="9 11" id="KW-0472">Membrane</keyword>
<dbReference type="Pfam" id="PF00672">
    <property type="entry name" value="HAMP"/>
    <property type="match status" value="1"/>
</dbReference>
<accession>A0A9X4KCG0</accession>
<dbReference type="GO" id="GO:0000160">
    <property type="term" value="P:phosphorelay signal transduction system"/>
    <property type="evidence" value="ECO:0007669"/>
    <property type="project" value="UniProtKB-KW"/>
</dbReference>
<sequence length="626" mass="70524">MVSDSKQKIKRLGADGTLLGQMSYAAAERGARVDFNEAVADADGRIYALATVLDSYGLYVQSERIVRYDRSGNGGEVLYERKGDGTSKRIGQIKGLQLSGGSLYFYEAEADRLQLKRIVLPEGAPENVFAFTLPKDRYLSEITGTEPGQIYYTTRRGSIYQVSPEGVSAKLYPTASNTKASKNFPELPTLRTDGSLMFVDRLVNAVTTLDPRAPERTKTVLDDAALQRIAPGLDSYEMMDVKQTPTGFAVVLNDRILLLSADFSPAGQVSKAVFDRKTLWNQRLLWGVFWLGLLLLVFSVRFFHIHVLERRTSLFLKQVLATVPAILIAMILLSNFIYNSFSARMETQMQRELALLARNGQNLIDGDRLARLQSPSNYRNEDYMAIRAKMNFLFEGEDSEQRQGLYSTLYKYEDGQIYIVMDDDDGVNMFKPFEKSEENEAVLNQGVVRTGQWEDAEGKWLYAIGPVYDSVGTIVGVYETGRDLSVLHRENRKIYYNIIENILMITAGLVVLVVIVTFVLLSPIRKLRRSVMAMANGDWDVEVKLRNRDEVGDLGVQFNRMARYIKQHIADITSFSEASYRFVPQQFFHSLGKKGHSRHSARRPGSKKHGGHGRQSARVQATIENA</sequence>
<dbReference type="EC" id="2.7.13.3" evidence="3"/>
<feature type="transmembrane region" description="Helical" evidence="11">
    <location>
        <begin position="319"/>
        <end position="341"/>
    </location>
</feature>
<evidence type="ECO:0000256" key="9">
    <source>
        <dbReference type="ARBA" id="ARBA00023136"/>
    </source>
</evidence>
<dbReference type="GO" id="GO:0005886">
    <property type="term" value="C:plasma membrane"/>
    <property type="evidence" value="ECO:0007669"/>
    <property type="project" value="UniProtKB-SubCell"/>
</dbReference>
<evidence type="ECO:0000256" key="7">
    <source>
        <dbReference type="ARBA" id="ARBA00022777"/>
    </source>
</evidence>
<keyword evidence="5" id="KW-0597">Phosphoprotein</keyword>
<comment type="caution">
    <text evidence="13">The sequence shown here is derived from an EMBL/GenBank/DDBJ whole genome shotgun (WGS) entry which is preliminary data.</text>
</comment>
<keyword evidence="6" id="KW-0808">Transferase</keyword>
<dbReference type="SUPFAM" id="SSF63825">
    <property type="entry name" value="YWTD domain"/>
    <property type="match status" value="1"/>
</dbReference>
<dbReference type="SMART" id="SM00304">
    <property type="entry name" value="HAMP"/>
    <property type="match status" value="1"/>
</dbReference>
<dbReference type="InterPro" id="IPR003660">
    <property type="entry name" value="HAMP_dom"/>
</dbReference>
<feature type="domain" description="HAMP" evidence="12">
    <location>
        <begin position="518"/>
        <end position="570"/>
    </location>
</feature>
<dbReference type="PANTHER" id="PTHR45436">
    <property type="entry name" value="SENSOR HISTIDINE KINASE YKOH"/>
    <property type="match status" value="1"/>
</dbReference>
<dbReference type="EMBL" id="JAPDHZ010000002">
    <property type="protein sequence ID" value="MDG0789508.1"/>
    <property type="molecule type" value="Genomic_DNA"/>
</dbReference>
<dbReference type="Gene3D" id="6.10.340.10">
    <property type="match status" value="1"/>
</dbReference>
<evidence type="ECO:0000313" key="13">
    <source>
        <dbReference type="EMBL" id="MDG0789508.1"/>
    </source>
</evidence>
<dbReference type="PANTHER" id="PTHR45436:SF5">
    <property type="entry name" value="SENSOR HISTIDINE KINASE TRCS"/>
    <property type="match status" value="1"/>
</dbReference>
<evidence type="ECO:0000256" key="5">
    <source>
        <dbReference type="ARBA" id="ARBA00022553"/>
    </source>
</evidence>
<keyword evidence="11" id="KW-1133">Transmembrane helix</keyword>
<keyword evidence="11" id="KW-0812">Transmembrane</keyword>
<comment type="subcellular location">
    <subcellularLocation>
        <location evidence="2">Cell membrane</location>
    </subcellularLocation>
</comment>
<evidence type="ECO:0000256" key="2">
    <source>
        <dbReference type="ARBA" id="ARBA00004236"/>
    </source>
</evidence>
<dbReference type="PROSITE" id="PS50885">
    <property type="entry name" value="HAMP"/>
    <property type="match status" value="1"/>
</dbReference>
<dbReference type="Proteomes" id="UP001153387">
    <property type="component" value="Unassembled WGS sequence"/>
</dbReference>
<dbReference type="InterPro" id="IPR050428">
    <property type="entry name" value="TCS_sensor_his_kinase"/>
</dbReference>